<protein>
    <recommendedName>
        <fullName evidence="2">AB hydrolase-1 domain-containing protein</fullName>
    </recommendedName>
</protein>
<dbReference type="InterPro" id="IPR009959">
    <property type="entry name" value="Cyclase_SnoaL-like"/>
</dbReference>
<dbReference type="Gene3D" id="3.40.50.1820">
    <property type="entry name" value="alpha/beta hydrolase"/>
    <property type="match status" value="1"/>
</dbReference>
<proteinExistence type="predicted"/>
<sequence>MQGGLGEGVTSPDRPPTISRDVPPAVPLVLLPGTLCDERLFAPVVARLATRDTAVLPIAGDDPVAVARALLARAPARFALLGFSLGGLVALEMALLAPDRVLGIALVDSNARARASDAPAHPGPPAAAIAAIWPRAVGEHHRAAPLRALLEAMANATPPGIHAAQEQLACTRTDKRDRLPELTMPALVLAGSQDALCPQPLQQELADGLPDATLALIEGAGHFAPLEAPDQVAAHVAAWLARVDHAAASLPPPSSRPSSPSRTGDDMNKTDTPPQSGRRADAAKQDSATGTVLQVERRDFTELVPTGRERVQGMRGFDPVYTDIVDYIVRCTHRIWDERDVGLIYTHYTHNCVAYTTMGTMYDRETHIRDTIQRLVEFPDRRGLAQQVIWRGNDQDGFYTSHMTHGQARHSQYGMYGKPTGRSFLTRTVADCMILENKIYKEWIVRDNMGPVIQLGLDPHAYAQDIAVRKFEAGEPIMEVVENRRLLGQYPPETEADTSIAHNDGEAQLLRDLHHIYNKRMFGRIHELYAPNCQWHGPLMREYYGVAAVLQQTMRLIALIPDGYYVPQHICSVDSEEGGTKYAVRWTLDGHHLGYGPLGAPTGHPLFVMGVTHFHIRDGKIIDEWAVYDELSMLAQVKLAALQRAAG</sequence>
<feature type="domain" description="AB hydrolase-1" evidence="2">
    <location>
        <begin position="61"/>
        <end position="234"/>
    </location>
</feature>
<dbReference type="AlphaFoldDB" id="A0A2W5QY52"/>
<dbReference type="GO" id="GO:0030638">
    <property type="term" value="P:polyketide metabolic process"/>
    <property type="evidence" value="ECO:0007669"/>
    <property type="project" value="InterPro"/>
</dbReference>
<dbReference type="InterPro" id="IPR000073">
    <property type="entry name" value="AB_hydrolase_1"/>
</dbReference>
<evidence type="ECO:0000259" key="2">
    <source>
        <dbReference type="Pfam" id="PF12697"/>
    </source>
</evidence>
<dbReference type="SUPFAM" id="SSF54427">
    <property type="entry name" value="NTF2-like"/>
    <property type="match status" value="2"/>
</dbReference>
<comment type="caution">
    <text evidence="3">The sequence shown here is derived from an EMBL/GenBank/DDBJ whole genome shotgun (WGS) entry which is preliminary data.</text>
</comment>
<dbReference type="PANTHER" id="PTHR43194">
    <property type="entry name" value="HYDROLASE ALPHA/BETA FOLD FAMILY"/>
    <property type="match status" value="1"/>
</dbReference>
<accession>A0A2W5QY52</accession>
<name>A0A2W5QY52_9SPHN</name>
<dbReference type="PANTHER" id="PTHR43194:SF5">
    <property type="entry name" value="PIMELOYL-[ACYL-CARRIER PROTEIN] METHYL ESTER ESTERASE"/>
    <property type="match status" value="1"/>
</dbReference>
<evidence type="ECO:0000313" key="3">
    <source>
        <dbReference type="EMBL" id="PZQ59833.1"/>
    </source>
</evidence>
<dbReference type="EMBL" id="QFQI01000007">
    <property type="protein sequence ID" value="PZQ59833.1"/>
    <property type="molecule type" value="Genomic_DNA"/>
</dbReference>
<gene>
    <name evidence="3" type="ORF">DI544_09910</name>
</gene>
<organism evidence="3 4">
    <name type="scientific">Sphingomonas taxi</name>
    <dbReference type="NCBI Taxonomy" id="1549858"/>
    <lineage>
        <taxon>Bacteria</taxon>
        <taxon>Pseudomonadati</taxon>
        <taxon>Pseudomonadota</taxon>
        <taxon>Alphaproteobacteria</taxon>
        <taxon>Sphingomonadales</taxon>
        <taxon>Sphingomonadaceae</taxon>
        <taxon>Sphingomonas</taxon>
    </lineage>
</organism>
<feature type="region of interest" description="Disordered" evidence="1">
    <location>
        <begin position="1"/>
        <end position="20"/>
    </location>
</feature>
<dbReference type="Pfam" id="PF12697">
    <property type="entry name" value="Abhydrolase_6"/>
    <property type="match status" value="1"/>
</dbReference>
<dbReference type="Pfam" id="PF07366">
    <property type="entry name" value="SnoaL"/>
    <property type="match status" value="1"/>
</dbReference>
<dbReference type="InterPro" id="IPR029058">
    <property type="entry name" value="AB_hydrolase_fold"/>
</dbReference>
<dbReference type="SUPFAM" id="SSF53474">
    <property type="entry name" value="alpha/beta-Hydrolases"/>
    <property type="match status" value="1"/>
</dbReference>
<reference evidence="3 4" key="1">
    <citation type="submission" date="2017-08" db="EMBL/GenBank/DDBJ databases">
        <title>Infants hospitalized years apart are colonized by the same room-sourced microbial strains.</title>
        <authorList>
            <person name="Brooks B."/>
            <person name="Olm M.R."/>
            <person name="Firek B.A."/>
            <person name="Baker R."/>
            <person name="Thomas B.C."/>
            <person name="Morowitz M.J."/>
            <person name="Banfield J.F."/>
        </authorList>
    </citation>
    <scope>NUCLEOTIDE SEQUENCE [LARGE SCALE GENOMIC DNA]</scope>
    <source>
        <strain evidence="3">S2_005_001_R1_22</strain>
    </source>
</reference>
<dbReference type="Proteomes" id="UP000249229">
    <property type="component" value="Unassembled WGS sequence"/>
</dbReference>
<dbReference type="InterPro" id="IPR032710">
    <property type="entry name" value="NTF2-like_dom_sf"/>
</dbReference>
<evidence type="ECO:0000313" key="4">
    <source>
        <dbReference type="Proteomes" id="UP000249229"/>
    </source>
</evidence>
<dbReference type="Gene3D" id="3.10.450.50">
    <property type="match status" value="2"/>
</dbReference>
<dbReference type="InterPro" id="IPR050228">
    <property type="entry name" value="Carboxylesterase_BioH"/>
</dbReference>
<evidence type="ECO:0000256" key="1">
    <source>
        <dbReference type="SAM" id="MobiDB-lite"/>
    </source>
</evidence>
<feature type="region of interest" description="Disordered" evidence="1">
    <location>
        <begin position="248"/>
        <end position="291"/>
    </location>
</feature>